<evidence type="ECO:0000256" key="6">
    <source>
        <dbReference type="ARBA" id="ARBA00023125"/>
    </source>
</evidence>
<dbReference type="GO" id="GO:0005737">
    <property type="term" value="C:cytoplasm"/>
    <property type="evidence" value="ECO:0007669"/>
    <property type="project" value="UniProtKB-SubCell"/>
</dbReference>
<keyword evidence="4" id="KW-0902">Two-component regulatory system</keyword>
<feature type="modified residue" description="4-aspartylphosphate" evidence="8">
    <location>
        <position position="55"/>
    </location>
</feature>
<dbReference type="AlphaFoldDB" id="H6NKY9"/>
<name>H6NKY9_9BACL</name>
<evidence type="ECO:0000256" key="8">
    <source>
        <dbReference type="PROSITE-ProRule" id="PRU00169"/>
    </source>
</evidence>
<dbReference type="SUPFAM" id="SSF52172">
    <property type="entry name" value="CheY-like"/>
    <property type="match status" value="1"/>
</dbReference>
<dbReference type="InterPro" id="IPR001789">
    <property type="entry name" value="Sig_transdc_resp-reg_receiver"/>
</dbReference>
<dbReference type="GO" id="GO:0003700">
    <property type="term" value="F:DNA-binding transcription factor activity"/>
    <property type="evidence" value="ECO:0007669"/>
    <property type="project" value="InterPro"/>
</dbReference>
<organism evidence="12 13">
    <name type="scientific">Paenibacillus mucilaginosus 3016</name>
    <dbReference type="NCBI Taxonomy" id="1116391"/>
    <lineage>
        <taxon>Bacteria</taxon>
        <taxon>Bacillati</taxon>
        <taxon>Bacillota</taxon>
        <taxon>Bacilli</taxon>
        <taxon>Bacillales</taxon>
        <taxon>Paenibacillaceae</taxon>
        <taxon>Paenibacillus</taxon>
    </lineage>
</organism>
<dbReference type="RefSeq" id="WP_014369662.1">
    <property type="nucleotide sequence ID" value="NC_016935.1"/>
</dbReference>
<dbReference type="InterPro" id="IPR018060">
    <property type="entry name" value="HTH_AraC"/>
</dbReference>
<evidence type="ECO:0000256" key="2">
    <source>
        <dbReference type="ARBA" id="ARBA00022490"/>
    </source>
</evidence>
<dbReference type="Pfam" id="PF00072">
    <property type="entry name" value="Response_reg"/>
    <property type="match status" value="1"/>
</dbReference>
<evidence type="ECO:0000256" key="7">
    <source>
        <dbReference type="ARBA" id="ARBA00023163"/>
    </source>
</evidence>
<accession>H6NKY9</accession>
<dbReference type="STRING" id="1116391.PM3016_2407"/>
<dbReference type="InterPro" id="IPR051552">
    <property type="entry name" value="HptR"/>
</dbReference>
<feature type="domain" description="Response regulatory" evidence="11">
    <location>
        <begin position="3"/>
        <end position="120"/>
    </location>
</feature>
<keyword evidence="13" id="KW-1185">Reference proteome</keyword>
<keyword evidence="2" id="KW-0963">Cytoplasm</keyword>
<dbReference type="GO" id="GO:0000160">
    <property type="term" value="P:phosphorelay signal transduction system"/>
    <property type="evidence" value="ECO:0007669"/>
    <property type="project" value="UniProtKB-KW"/>
</dbReference>
<dbReference type="InterPro" id="IPR009057">
    <property type="entry name" value="Homeodomain-like_sf"/>
</dbReference>
<feature type="region of interest" description="Disordered" evidence="9">
    <location>
        <begin position="130"/>
        <end position="151"/>
    </location>
</feature>
<dbReference type="PRINTS" id="PR00032">
    <property type="entry name" value="HTHARAC"/>
</dbReference>
<dbReference type="HOGENOM" id="CLU_000445_5_0_9"/>
<dbReference type="SMART" id="SM00342">
    <property type="entry name" value="HTH_ARAC"/>
    <property type="match status" value="1"/>
</dbReference>
<comment type="subcellular location">
    <subcellularLocation>
        <location evidence="1">Cytoplasm</location>
    </subcellularLocation>
</comment>
<dbReference type="SUPFAM" id="SSF46689">
    <property type="entry name" value="Homeodomain-like"/>
    <property type="match status" value="2"/>
</dbReference>
<dbReference type="KEGG" id="pmq:PM3016_2407"/>
<sequence>MLRIMIADDEERIRLGLEKIITKESGAYRVVGSYASAVELLEDLPGKEADVIITDIQMPGMDGLELIERLRSLRPEVQCVILSGYSEFEYARRALQFRVLEYLLKPVNKQELFALLGRLLGETEKRRSEGQARRESWLREKLQGREPGHTDEAADLAGKGDIACLVIRGEEPVEMEALCRWAAGVSGTAFLETVPMSGHIACLLFGADPLLHPQGTADLGRLLAMSCAAGQKGCLSIGQGPAVREPQRWSEAYKEALRASHYAMYGSGRVLTASVEEIPDVSVHGLFAKAEKELKPHLGVLDVPAIREVLQRFLHHLAELKPEKKQLHEVLEGTVFLLRQEIPEFIEGTEQHYGGSLQLEKLVYESMRFDQIGSQWLRMMSDLLEWSGERRSGQGNRVIGQVKRILMDDYQRDIDLPSLAAQVFLTPNYLSKLFKTETGQTLTEFLIGIRIQKAKELLKEHAELKTYEIGERVGYPDPAYFNKIFKKTVGFTPKEYRDTVR</sequence>
<dbReference type="InterPro" id="IPR020449">
    <property type="entry name" value="Tscrpt_reg_AraC-type_HTH"/>
</dbReference>
<gene>
    <name evidence="12" type="ORF">PM3016_2407</name>
</gene>
<dbReference type="Pfam" id="PF12833">
    <property type="entry name" value="HTH_18"/>
    <property type="match status" value="1"/>
</dbReference>
<reference evidence="12 13" key="1">
    <citation type="journal article" date="2012" name="J. Bacteriol.">
        <title>Complete Genome Sequence of Paenibacillus mucilaginosus 3016, a Bacterium Functional as Microbial Fertilizer.</title>
        <authorList>
            <person name="Ma M."/>
            <person name="Wang Z."/>
            <person name="Li L."/>
            <person name="Jiang X."/>
            <person name="Guan D."/>
            <person name="Cao F."/>
            <person name="Chen H."/>
            <person name="Wang X."/>
            <person name="Shen D."/>
            <person name="Du B."/>
            <person name="Li J."/>
        </authorList>
    </citation>
    <scope>NUCLEOTIDE SEQUENCE [LARGE SCALE GENOMIC DNA]</scope>
    <source>
        <strain evidence="12 13">3016</strain>
    </source>
</reference>
<protein>
    <submittedName>
        <fullName evidence="12">Two component transcriptional regulator</fullName>
    </submittedName>
</protein>
<dbReference type="PROSITE" id="PS01124">
    <property type="entry name" value="HTH_ARAC_FAMILY_2"/>
    <property type="match status" value="1"/>
</dbReference>
<evidence type="ECO:0000259" key="10">
    <source>
        <dbReference type="PROSITE" id="PS01124"/>
    </source>
</evidence>
<keyword evidence="6" id="KW-0238">DNA-binding</keyword>
<evidence type="ECO:0000313" key="12">
    <source>
        <dbReference type="EMBL" id="AFC29295.1"/>
    </source>
</evidence>
<proteinExistence type="predicted"/>
<dbReference type="Proteomes" id="UP000007523">
    <property type="component" value="Chromosome"/>
</dbReference>
<dbReference type="GO" id="GO:0043565">
    <property type="term" value="F:sequence-specific DNA binding"/>
    <property type="evidence" value="ECO:0007669"/>
    <property type="project" value="InterPro"/>
</dbReference>
<dbReference type="Gene3D" id="1.10.10.60">
    <property type="entry name" value="Homeodomain-like"/>
    <property type="match status" value="2"/>
</dbReference>
<evidence type="ECO:0000256" key="5">
    <source>
        <dbReference type="ARBA" id="ARBA00023015"/>
    </source>
</evidence>
<evidence type="ECO:0000256" key="3">
    <source>
        <dbReference type="ARBA" id="ARBA00022553"/>
    </source>
</evidence>
<evidence type="ECO:0000313" key="13">
    <source>
        <dbReference type="Proteomes" id="UP000007523"/>
    </source>
</evidence>
<keyword evidence="7" id="KW-0804">Transcription</keyword>
<dbReference type="SMART" id="SM00448">
    <property type="entry name" value="REC"/>
    <property type="match status" value="1"/>
</dbReference>
<dbReference type="InterPro" id="IPR011006">
    <property type="entry name" value="CheY-like_superfamily"/>
</dbReference>
<dbReference type="PROSITE" id="PS50110">
    <property type="entry name" value="RESPONSE_REGULATORY"/>
    <property type="match status" value="1"/>
</dbReference>
<evidence type="ECO:0000256" key="9">
    <source>
        <dbReference type="SAM" id="MobiDB-lite"/>
    </source>
</evidence>
<dbReference type="PANTHER" id="PTHR42713:SF3">
    <property type="entry name" value="TRANSCRIPTIONAL REGULATORY PROTEIN HPTR"/>
    <property type="match status" value="1"/>
</dbReference>
<evidence type="ECO:0000259" key="11">
    <source>
        <dbReference type="PROSITE" id="PS50110"/>
    </source>
</evidence>
<keyword evidence="3 8" id="KW-0597">Phosphoprotein</keyword>
<feature type="domain" description="HTH araC/xylS-type" evidence="10">
    <location>
        <begin position="400"/>
        <end position="499"/>
    </location>
</feature>
<dbReference type="CDD" id="cd17536">
    <property type="entry name" value="REC_YesN-like"/>
    <property type="match status" value="1"/>
</dbReference>
<keyword evidence="5" id="KW-0805">Transcription regulation</keyword>
<evidence type="ECO:0000256" key="4">
    <source>
        <dbReference type="ARBA" id="ARBA00023012"/>
    </source>
</evidence>
<dbReference type="Gene3D" id="3.40.50.2300">
    <property type="match status" value="1"/>
</dbReference>
<dbReference type="PANTHER" id="PTHR42713">
    <property type="entry name" value="HISTIDINE KINASE-RELATED"/>
    <property type="match status" value="1"/>
</dbReference>
<evidence type="ECO:0000256" key="1">
    <source>
        <dbReference type="ARBA" id="ARBA00004496"/>
    </source>
</evidence>
<dbReference type="EMBL" id="CP003235">
    <property type="protein sequence ID" value="AFC29295.1"/>
    <property type="molecule type" value="Genomic_DNA"/>
</dbReference>